<protein>
    <submittedName>
        <fullName evidence="2">Anthrone oxygenase family protein</fullName>
    </submittedName>
</protein>
<evidence type="ECO:0000313" key="2">
    <source>
        <dbReference type="EMBL" id="MDT0264098.1"/>
    </source>
</evidence>
<keyword evidence="1" id="KW-1133">Transmembrane helix</keyword>
<reference evidence="3" key="1">
    <citation type="submission" date="2023-07" db="EMBL/GenBank/DDBJ databases">
        <title>30 novel species of actinomycetes from the DSMZ collection.</title>
        <authorList>
            <person name="Nouioui I."/>
        </authorList>
    </citation>
    <scope>NUCLEOTIDE SEQUENCE [LARGE SCALE GENOMIC DNA]</scope>
    <source>
        <strain evidence="3">DSM 44399</strain>
    </source>
</reference>
<gene>
    <name evidence="2" type="ORF">RM423_22260</name>
</gene>
<organism evidence="2 3">
    <name type="scientific">Jatrophihabitans lederbergiae</name>
    <dbReference type="NCBI Taxonomy" id="3075547"/>
    <lineage>
        <taxon>Bacteria</taxon>
        <taxon>Bacillati</taxon>
        <taxon>Actinomycetota</taxon>
        <taxon>Actinomycetes</taxon>
        <taxon>Jatrophihabitantales</taxon>
        <taxon>Jatrophihabitantaceae</taxon>
        <taxon>Jatrophihabitans</taxon>
    </lineage>
</organism>
<dbReference type="InterPro" id="IPR013901">
    <property type="entry name" value="Anthrone_oxy"/>
</dbReference>
<name>A0ABU2JIM0_9ACTN</name>
<feature type="transmembrane region" description="Helical" evidence="1">
    <location>
        <begin position="61"/>
        <end position="82"/>
    </location>
</feature>
<accession>A0ABU2JIM0</accession>
<dbReference type="RefSeq" id="WP_311425240.1">
    <property type="nucleotide sequence ID" value="NZ_JAVREH010000069.1"/>
</dbReference>
<feature type="transmembrane region" description="Helical" evidence="1">
    <location>
        <begin position="20"/>
        <end position="41"/>
    </location>
</feature>
<keyword evidence="3" id="KW-1185">Reference proteome</keyword>
<dbReference type="EMBL" id="JAVREH010000069">
    <property type="protein sequence ID" value="MDT0264098.1"/>
    <property type="molecule type" value="Genomic_DNA"/>
</dbReference>
<evidence type="ECO:0000256" key="1">
    <source>
        <dbReference type="SAM" id="Phobius"/>
    </source>
</evidence>
<comment type="caution">
    <text evidence="2">The sequence shown here is derived from an EMBL/GenBank/DDBJ whole genome shotgun (WGS) entry which is preliminary data.</text>
</comment>
<dbReference type="Proteomes" id="UP001183176">
    <property type="component" value="Unassembled WGS sequence"/>
</dbReference>
<keyword evidence="1" id="KW-0812">Transmembrane</keyword>
<evidence type="ECO:0000313" key="3">
    <source>
        <dbReference type="Proteomes" id="UP001183176"/>
    </source>
</evidence>
<dbReference type="Pfam" id="PF08592">
    <property type="entry name" value="Anthrone_oxy"/>
    <property type="match status" value="1"/>
</dbReference>
<proteinExistence type="predicted"/>
<keyword evidence="1" id="KW-0472">Membrane</keyword>
<sequence length="164" mass="17582">MRAARTVHASRRARSARVTAVVSSVLSSGVLFGTVASLTPSKRGFDSSTYTTVQQATVRNLRPIMGVLLPTSVLANLAVLITTDRADPSARRNALTGLLGPLTSLLLTARWELPMNSQVLAWHPDNPPADWTATRDRWEMVHLIRTATALIGLSGTLAAPSTQT</sequence>